<dbReference type="PANTHER" id="PTHR33593">
    <property type="entry name" value="DUF1442 FAMILY PROTEIN"/>
    <property type="match status" value="1"/>
</dbReference>
<sequence>MESKYVQWSAENATKAFLKTLKIENKGPIKELDTSEFISAIAAGNNAQLIVVACGDTVTPSTLLALLAATSQTRGRVICIFQDIDRLISIKQALSQDDVNSIEFVVGDVERLMSRDYKEADFVLNDCKLENHEALLRAIQYGGNNRKETIILGCNAFSTKSWQWAGLKTQLLPIGDGLLVTRIKGPNEKTSSLGRKSNWIVKVNKHTGEEHVFRVRCPNSKVIEG</sequence>
<reference evidence="1" key="1">
    <citation type="submission" date="2024-03" db="EMBL/GenBank/DDBJ databases">
        <title>WGS assembly of Saponaria officinalis var. Norfolk2.</title>
        <authorList>
            <person name="Jenkins J."/>
            <person name="Shu S."/>
            <person name="Grimwood J."/>
            <person name="Barry K."/>
            <person name="Goodstein D."/>
            <person name="Schmutz J."/>
            <person name="Leebens-Mack J."/>
            <person name="Osbourn A."/>
        </authorList>
    </citation>
    <scope>NUCLEOTIDE SEQUENCE [LARGE SCALE GENOMIC DNA]</scope>
    <source>
        <strain evidence="1">JIC</strain>
    </source>
</reference>
<accession>A0AAW1KYI8</accession>
<evidence type="ECO:0000313" key="2">
    <source>
        <dbReference type="Proteomes" id="UP001443914"/>
    </source>
</evidence>
<dbReference type="EMBL" id="JBDFQZ010000005">
    <property type="protein sequence ID" value="KAK9724499.1"/>
    <property type="molecule type" value="Genomic_DNA"/>
</dbReference>
<dbReference type="InterPro" id="IPR029063">
    <property type="entry name" value="SAM-dependent_MTases_sf"/>
</dbReference>
<dbReference type="AlphaFoldDB" id="A0AAW1KYI8"/>
<name>A0AAW1KYI8_SAPOF</name>
<protein>
    <submittedName>
        <fullName evidence="1">Uncharacterized protein</fullName>
    </submittedName>
</protein>
<dbReference type="InterPro" id="IPR009902">
    <property type="entry name" value="DUF1442"/>
</dbReference>
<evidence type="ECO:0000313" key="1">
    <source>
        <dbReference type="EMBL" id="KAK9724499.1"/>
    </source>
</evidence>
<dbReference type="Proteomes" id="UP001443914">
    <property type="component" value="Unassembled WGS sequence"/>
</dbReference>
<comment type="caution">
    <text evidence="1">The sequence shown here is derived from an EMBL/GenBank/DDBJ whole genome shotgun (WGS) entry which is preliminary data.</text>
</comment>
<gene>
    <name evidence="1" type="ORF">RND81_05G077300</name>
</gene>
<dbReference type="Pfam" id="PF07279">
    <property type="entry name" value="DUF1442"/>
    <property type="match status" value="1"/>
</dbReference>
<dbReference type="Gene3D" id="3.40.50.150">
    <property type="entry name" value="Vaccinia Virus protein VP39"/>
    <property type="match status" value="1"/>
</dbReference>
<dbReference type="PANTHER" id="PTHR33593:SF3">
    <property type="entry name" value="DUF1442 FAMILY PROTEIN"/>
    <property type="match status" value="1"/>
</dbReference>
<keyword evidence="2" id="KW-1185">Reference proteome</keyword>
<organism evidence="1 2">
    <name type="scientific">Saponaria officinalis</name>
    <name type="common">Common soapwort</name>
    <name type="synonym">Lychnis saponaria</name>
    <dbReference type="NCBI Taxonomy" id="3572"/>
    <lineage>
        <taxon>Eukaryota</taxon>
        <taxon>Viridiplantae</taxon>
        <taxon>Streptophyta</taxon>
        <taxon>Embryophyta</taxon>
        <taxon>Tracheophyta</taxon>
        <taxon>Spermatophyta</taxon>
        <taxon>Magnoliopsida</taxon>
        <taxon>eudicotyledons</taxon>
        <taxon>Gunneridae</taxon>
        <taxon>Pentapetalae</taxon>
        <taxon>Caryophyllales</taxon>
        <taxon>Caryophyllaceae</taxon>
        <taxon>Caryophylleae</taxon>
        <taxon>Saponaria</taxon>
    </lineage>
</organism>
<proteinExistence type="predicted"/>